<dbReference type="InterPro" id="IPR001647">
    <property type="entry name" value="HTH_TetR"/>
</dbReference>
<proteinExistence type="predicted"/>
<reference evidence="7" key="1">
    <citation type="submission" date="2021-11" db="EMBL/GenBank/DDBJ databases">
        <title>Streptomyces corallinus and Kineosporia corallina sp. nov., two new coral-derived marine actinobacteria.</title>
        <authorList>
            <person name="Buangrab K."/>
            <person name="Sutthacheep M."/>
            <person name="Yeemin T."/>
            <person name="Harunari E."/>
            <person name="Igarashi Y."/>
            <person name="Sripreechasak P."/>
            <person name="Kanchanasin P."/>
            <person name="Tanasupawat S."/>
            <person name="Phongsopitanun W."/>
        </authorList>
    </citation>
    <scope>NUCLEOTIDE SEQUENCE</scope>
    <source>
        <strain evidence="7">JCM 31032</strain>
    </source>
</reference>
<dbReference type="AlphaFoldDB" id="A0A9X1NKL5"/>
<dbReference type="RefSeq" id="WP_231447642.1">
    <property type="nucleotide sequence ID" value="NZ_JAJOMB010000018.1"/>
</dbReference>
<evidence type="ECO:0000256" key="2">
    <source>
        <dbReference type="ARBA" id="ARBA00023015"/>
    </source>
</evidence>
<accession>A0A9X1NKL5</accession>
<dbReference type="InterPro" id="IPR023772">
    <property type="entry name" value="DNA-bd_HTH_TetR-type_CS"/>
</dbReference>
<comment type="caution">
    <text evidence="7">The sequence shown here is derived from an EMBL/GenBank/DDBJ whole genome shotgun (WGS) entry which is preliminary data.</text>
</comment>
<organism evidence="7 8">
    <name type="scientific">Kineosporia babensis</name>
    <dbReference type="NCBI Taxonomy" id="499548"/>
    <lineage>
        <taxon>Bacteria</taxon>
        <taxon>Bacillati</taxon>
        <taxon>Actinomycetota</taxon>
        <taxon>Actinomycetes</taxon>
        <taxon>Kineosporiales</taxon>
        <taxon>Kineosporiaceae</taxon>
        <taxon>Kineosporia</taxon>
    </lineage>
</organism>
<dbReference type="InterPro" id="IPR039538">
    <property type="entry name" value="BetI_C"/>
</dbReference>
<evidence type="ECO:0000256" key="5">
    <source>
        <dbReference type="PROSITE-ProRule" id="PRU00335"/>
    </source>
</evidence>
<keyword evidence="1" id="KW-0678">Repressor</keyword>
<keyword evidence="2" id="KW-0805">Transcription regulation</keyword>
<feature type="DNA-binding region" description="H-T-H motif" evidence="5">
    <location>
        <begin position="31"/>
        <end position="50"/>
    </location>
</feature>
<dbReference type="EMBL" id="JAJOMB010000018">
    <property type="protein sequence ID" value="MCD5314838.1"/>
    <property type="molecule type" value="Genomic_DNA"/>
</dbReference>
<evidence type="ECO:0000259" key="6">
    <source>
        <dbReference type="PROSITE" id="PS50977"/>
    </source>
</evidence>
<dbReference type="Gene3D" id="1.10.357.10">
    <property type="entry name" value="Tetracycline Repressor, domain 2"/>
    <property type="match status" value="1"/>
</dbReference>
<evidence type="ECO:0000256" key="4">
    <source>
        <dbReference type="ARBA" id="ARBA00023163"/>
    </source>
</evidence>
<gene>
    <name evidence="7" type="ORF">LR394_28445</name>
</gene>
<dbReference type="InterPro" id="IPR009057">
    <property type="entry name" value="Homeodomain-like_sf"/>
</dbReference>
<keyword evidence="3 5" id="KW-0238">DNA-binding</keyword>
<dbReference type="GO" id="GO:0003677">
    <property type="term" value="F:DNA binding"/>
    <property type="evidence" value="ECO:0007669"/>
    <property type="project" value="UniProtKB-UniRule"/>
</dbReference>
<dbReference type="PROSITE" id="PS50977">
    <property type="entry name" value="HTH_TETR_2"/>
    <property type="match status" value="1"/>
</dbReference>
<name>A0A9X1NKL5_9ACTN</name>
<dbReference type="Proteomes" id="UP001138997">
    <property type="component" value="Unassembled WGS sequence"/>
</dbReference>
<dbReference type="InterPro" id="IPR036271">
    <property type="entry name" value="Tet_transcr_reg_TetR-rel_C_sf"/>
</dbReference>
<evidence type="ECO:0000256" key="3">
    <source>
        <dbReference type="ARBA" id="ARBA00023125"/>
    </source>
</evidence>
<dbReference type="SUPFAM" id="SSF48498">
    <property type="entry name" value="Tetracyclin repressor-like, C-terminal domain"/>
    <property type="match status" value="1"/>
</dbReference>
<keyword evidence="8" id="KW-1185">Reference proteome</keyword>
<feature type="domain" description="HTH tetR-type" evidence="6">
    <location>
        <begin position="8"/>
        <end position="68"/>
    </location>
</feature>
<dbReference type="Pfam" id="PF13977">
    <property type="entry name" value="TetR_C_6"/>
    <property type="match status" value="1"/>
</dbReference>
<protein>
    <submittedName>
        <fullName evidence="7">TetR/AcrR family transcriptional regulator</fullName>
    </submittedName>
</protein>
<evidence type="ECO:0000313" key="8">
    <source>
        <dbReference type="Proteomes" id="UP001138997"/>
    </source>
</evidence>
<dbReference type="SUPFAM" id="SSF46689">
    <property type="entry name" value="Homeodomain-like"/>
    <property type="match status" value="1"/>
</dbReference>
<keyword evidence="4" id="KW-0804">Transcription</keyword>
<sequence length="195" mass="21525">MPKIVDPVARREQVAEAVIAEIVENGLRSVSLSRIAERTGLAIGSIRHFFGDTREMMRFTLGALTQRALERAASRTLSADPATRISDLVRFSVPFSEQERRENIAFVEYRVLARTDRELAADIAAVTTKAKAAVESLLRDVLVGQDVDDDTLRRETLHLYSVIEGLCFSAAQQPTPLAEADVRAVAETFAARLGR</sequence>
<evidence type="ECO:0000313" key="7">
    <source>
        <dbReference type="EMBL" id="MCD5314838.1"/>
    </source>
</evidence>
<dbReference type="PROSITE" id="PS01081">
    <property type="entry name" value="HTH_TETR_1"/>
    <property type="match status" value="1"/>
</dbReference>
<evidence type="ECO:0000256" key="1">
    <source>
        <dbReference type="ARBA" id="ARBA00022491"/>
    </source>
</evidence>